<dbReference type="InterPro" id="IPR033181">
    <property type="entry name" value="Mic26_fungi"/>
</dbReference>
<keyword evidence="1" id="KW-0496">Mitochondrion</keyword>
<evidence type="ECO:0000313" key="5">
    <source>
        <dbReference type="Proteomes" id="UP001479436"/>
    </source>
</evidence>
<dbReference type="Gene3D" id="1.20.120.20">
    <property type="entry name" value="Apolipoprotein"/>
    <property type="match status" value="1"/>
</dbReference>
<dbReference type="Proteomes" id="UP001479436">
    <property type="component" value="Unassembled WGS sequence"/>
</dbReference>
<gene>
    <name evidence="4" type="ORF">K7432_017801</name>
</gene>
<comment type="function">
    <text evidence="1">Component of the MICOS complex, a large protein complex of the mitochondrial inner membrane that plays crucial roles in the maintenance of crista junctions, inner membrane architecture, and formation of contact sites to the outer membrane.</text>
</comment>
<evidence type="ECO:0000313" key="4">
    <source>
        <dbReference type="EMBL" id="KAK9759350.1"/>
    </source>
</evidence>
<keyword evidence="2" id="KW-0175">Coiled coil</keyword>
<proteinExistence type="predicted"/>
<protein>
    <recommendedName>
        <fullName evidence="1">MICOS complex subunit</fullName>
    </recommendedName>
</protein>
<organism evidence="4 5">
    <name type="scientific">Basidiobolus ranarum</name>
    <dbReference type="NCBI Taxonomy" id="34480"/>
    <lineage>
        <taxon>Eukaryota</taxon>
        <taxon>Fungi</taxon>
        <taxon>Fungi incertae sedis</taxon>
        <taxon>Zoopagomycota</taxon>
        <taxon>Entomophthoromycotina</taxon>
        <taxon>Basidiobolomycetes</taxon>
        <taxon>Basidiobolales</taxon>
        <taxon>Basidiobolaceae</taxon>
        <taxon>Basidiobolus</taxon>
    </lineage>
</organism>
<comment type="subcellular location">
    <subcellularLocation>
        <location evidence="1">Mitochondrion inner membrane</location>
    </subcellularLocation>
</comment>
<dbReference type="PANTHER" id="PTHR28268:SF1">
    <property type="entry name" value="MICOS SUBUNIT MIC26"/>
    <property type="match status" value="1"/>
</dbReference>
<sequence>MVSQSRPEERKLNIYDEPVVPVVVIEEPTRLETLGKQLRGALRCNINYAQKQVQGLVNEWIRVEQRVENTVKQVVPKTEKVFPGAFYILVSGMAGSIFARNKNILFRLTAPLTFATASSFYFLPQTSRSVTFHLLRKFEDNKTAQKEVAQVKSRLSNVAADISNKATEVTEKVNSAVETKKIQAKTLVEEAKDIKANVENTVSEVVHEKKQQVEDAVEKSKESIQSQVDSAVTTQEQVTEDIARKTEQNVNEAIHVVQDKVEQARKITEPTVNSVKQTVNQKVDEAVKESTRDQSKDTN</sequence>
<evidence type="ECO:0000256" key="3">
    <source>
        <dbReference type="SAM" id="MobiDB-lite"/>
    </source>
</evidence>
<keyword evidence="1" id="KW-0999">Mitochondrion inner membrane</keyword>
<reference evidence="4 5" key="1">
    <citation type="submission" date="2023-04" db="EMBL/GenBank/DDBJ databases">
        <title>Genome of Basidiobolus ranarum AG-B5.</title>
        <authorList>
            <person name="Stajich J.E."/>
            <person name="Carter-House D."/>
            <person name="Gryganskyi A."/>
        </authorList>
    </citation>
    <scope>NUCLEOTIDE SEQUENCE [LARGE SCALE GENOMIC DNA]</scope>
    <source>
        <strain evidence="4 5">AG-B5</strain>
    </source>
</reference>
<feature type="region of interest" description="Disordered" evidence="3">
    <location>
        <begin position="278"/>
        <end position="299"/>
    </location>
</feature>
<comment type="subunit">
    <text evidence="1">Component of the mitochondrial contact site and cristae organizing system (MICOS) complex.</text>
</comment>
<evidence type="ECO:0000256" key="1">
    <source>
        <dbReference type="RuleBase" id="RU363021"/>
    </source>
</evidence>
<keyword evidence="1" id="KW-0472">Membrane</keyword>
<comment type="caution">
    <text evidence="4">The sequence shown here is derived from an EMBL/GenBank/DDBJ whole genome shotgun (WGS) entry which is preliminary data.</text>
</comment>
<feature type="compositionally biased region" description="Basic and acidic residues" evidence="3">
    <location>
        <begin position="282"/>
        <end position="299"/>
    </location>
</feature>
<name>A0ABR2WCX2_9FUNG</name>
<dbReference type="InterPro" id="IPR019166">
    <property type="entry name" value="MIC26/MIC27"/>
</dbReference>
<dbReference type="Pfam" id="PF09769">
    <property type="entry name" value="ApoO"/>
    <property type="match status" value="1"/>
</dbReference>
<dbReference type="EMBL" id="JASJQH010004394">
    <property type="protein sequence ID" value="KAK9759350.1"/>
    <property type="molecule type" value="Genomic_DNA"/>
</dbReference>
<evidence type="ECO:0000256" key="2">
    <source>
        <dbReference type="SAM" id="Coils"/>
    </source>
</evidence>
<dbReference type="SUPFAM" id="SSF58113">
    <property type="entry name" value="Apolipoprotein A-I"/>
    <property type="match status" value="1"/>
</dbReference>
<feature type="coiled-coil region" evidence="2">
    <location>
        <begin position="141"/>
        <end position="204"/>
    </location>
</feature>
<dbReference type="PANTHER" id="PTHR28268">
    <property type="entry name" value="MICOS SUBUNIT MIC26"/>
    <property type="match status" value="1"/>
</dbReference>
<accession>A0ABR2WCX2</accession>
<keyword evidence="5" id="KW-1185">Reference proteome</keyword>